<keyword evidence="8 9" id="KW-0413">Isomerase</keyword>
<dbReference type="Gene3D" id="3.20.20.70">
    <property type="entry name" value="Aldolase class I"/>
    <property type="match status" value="1"/>
</dbReference>
<dbReference type="GO" id="GO:0000105">
    <property type="term" value="P:L-histidine biosynthetic process"/>
    <property type="evidence" value="ECO:0007669"/>
    <property type="project" value="UniProtKB-UniRule"/>
</dbReference>
<feature type="active site" description="Proton donor" evidence="9">
    <location>
        <position position="131"/>
    </location>
</feature>
<comment type="subcellular location">
    <subcellularLocation>
        <location evidence="2 9 11">Cytoplasm</location>
    </subcellularLocation>
</comment>
<dbReference type="FunFam" id="3.20.20.70:FF:000009">
    <property type="entry name" value="1-(5-phosphoribosyl)-5-[(5-phosphoribosylamino)methylideneamino] imidazole-4-carboxamide isomerase"/>
    <property type="match status" value="1"/>
</dbReference>
<keyword evidence="7 9" id="KW-0368">Histidine biosynthesis</keyword>
<dbReference type="CDD" id="cd04732">
    <property type="entry name" value="HisA"/>
    <property type="match status" value="1"/>
</dbReference>
<keyword evidence="6 9" id="KW-0028">Amino-acid biosynthesis</keyword>
<reference evidence="12" key="2">
    <citation type="submission" date="2021-04" db="EMBL/GenBank/DDBJ databases">
        <authorList>
            <person name="Gilroy R."/>
        </authorList>
    </citation>
    <scope>NUCLEOTIDE SEQUENCE</scope>
    <source>
        <strain evidence="12">G4-2901</strain>
    </source>
</reference>
<gene>
    <name evidence="9 12" type="primary">hisA</name>
    <name evidence="12" type="ORF">H9777_11465</name>
</gene>
<evidence type="ECO:0000256" key="3">
    <source>
        <dbReference type="ARBA" id="ARBA00005133"/>
    </source>
</evidence>
<dbReference type="EC" id="5.3.1.16" evidence="9 11"/>
<sequence>MIEIIPAIDIIDGKCVRLSKGDYDSKKIYNENPVEVAKEFEAYGIRRLHVVDLDGAKSKHIVNYRTLEQLAGRTSLIIDFGGGIKSDEDLIIAFDNGAQMVTVGSIAVKNPQLFEKWLNKYGHEQIILGADVKDNKIAINGWKEESDIMLEDFLNDYTAKGVSKVLCTDISKDGMLEGPSIELYKNIMANHPDMHLIASGGVSCLDDIYRLDEAGIPAVVFGKAIYEGKIKLKDLSDLSNSDKQD</sequence>
<comment type="similarity">
    <text evidence="4 9 10">Belongs to the HisA/HisF family.</text>
</comment>
<dbReference type="EMBL" id="JAHLFW010000095">
    <property type="protein sequence ID" value="MBU3838901.1"/>
    <property type="molecule type" value="Genomic_DNA"/>
</dbReference>
<dbReference type="GO" id="GO:0000162">
    <property type="term" value="P:L-tryptophan biosynthetic process"/>
    <property type="evidence" value="ECO:0007669"/>
    <property type="project" value="TreeGrafter"/>
</dbReference>
<evidence type="ECO:0000256" key="10">
    <source>
        <dbReference type="RuleBase" id="RU003657"/>
    </source>
</evidence>
<evidence type="ECO:0000256" key="11">
    <source>
        <dbReference type="RuleBase" id="RU003658"/>
    </source>
</evidence>
<comment type="catalytic activity">
    <reaction evidence="1 9 11">
        <text>1-(5-phospho-beta-D-ribosyl)-5-[(5-phospho-beta-D-ribosylamino)methylideneamino]imidazole-4-carboxamide = 5-[(5-phospho-1-deoxy-D-ribulos-1-ylimino)methylamino]-1-(5-phospho-beta-D-ribosyl)imidazole-4-carboxamide</text>
        <dbReference type="Rhea" id="RHEA:15469"/>
        <dbReference type="ChEBI" id="CHEBI:58435"/>
        <dbReference type="ChEBI" id="CHEBI:58525"/>
        <dbReference type="EC" id="5.3.1.16"/>
    </reaction>
</comment>
<evidence type="ECO:0000256" key="9">
    <source>
        <dbReference type="HAMAP-Rule" id="MF_01014"/>
    </source>
</evidence>
<evidence type="ECO:0000313" key="13">
    <source>
        <dbReference type="Proteomes" id="UP000783796"/>
    </source>
</evidence>
<dbReference type="AlphaFoldDB" id="A0A948TD92"/>
<dbReference type="SUPFAM" id="SSF51366">
    <property type="entry name" value="Ribulose-phoshate binding barrel"/>
    <property type="match status" value="1"/>
</dbReference>
<evidence type="ECO:0000256" key="8">
    <source>
        <dbReference type="ARBA" id="ARBA00023235"/>
    </source>
</evidence>
<feature type="active site" description="Proton acceptor" evidence="9">
    <location>
        <position position="9"/>
    </location>
</feature>
<dbReference type="PANTHER" id="PTHR43090:SF2">
    <property type="entry name" value="1-(5-PHOSPHORIBOSYL)-5-[(5-PHOSPHORIBOSYLAMINO)METHYLIDENEAMINO] IMIDAZOLE-4-CARBOXAMIDE ISOMERASE"/>
    <property type="match status" value="1"/>
</dbReference>
<dbReference type="PANTHER" id="PTHR43090">
    <property type="entry name" value="1-(5-PHOSPHORIBOSYL)-5-[(5-PHOSPHORIBOSYLAMINO)METHYLIDENEAMINO] IMIDAZOLE-4-CARBOXAMIDE ISOMERASE"/>
    <property type="match status" value="1"/>
</dbReference>
<evidence type="ECO:0000256" key="6">
    <source>
        <dbReference type="ARBA" id="ARBA00022605"/>
    </source>
</evidence>
<name>A0A948TD92_9BACT</name>
<dbReference type="InterPro" id="IPR006062">
    <property type="entry name" value="His_biosynth"/>
</dbReference>
<dbReference type="GO" id="GO:0005737">
    <property type="term" value="C:cytoplasm"/>
    <property type="evidence" value="ECO:0007669"/>
    <property type="project" value="UniProtKB-SubCell"/>
</dbReference>
<dbReference type="InterPro" id="IPR006063">
    <property type="entry name" value="HisA_bact_arch"/>
</dbReference>
<dbReference type="InterPro" id="IPR023016">
    <property type="entry name" value="HisA/PriA"/>
</dbReference>
<evidence type="ECO:0000256" key="4">
    <source>
        <dbReference type="ARBA" id="ARBA00009667"/>
    </source>
</evidence>
<evidence type="ECO:0000256" key="5">
    <source>
        <dbReference type="ARBA" id="ARBA00022490"/>
    </source>
</evidence>
<organism evidence="12 13">
    <name type="scientific">Candidatus Phocaeicola faecigallinarum</name>
    <dbReference type="NCBI Taxonomy" id="2838732"/>
    <lineage>
        <taxon>Bacteria</taxon>
        <taxon>Pseudomonadati</taxon>
        <taxon>Bacteroidota</taxon>
        <taxon>Bacteroidia</taxon>
        <taxon>Bacteroidales</taxon>
        <taxon>Bacteroidaceae</taxon>
        <taxon>Phocaeicola</taxon>
    </lineage>
</organism>
<comment type="caution">
    <text evidence="12">The sequence shown here is derived from an EMBL/GenBank/DDBJ whole genome shotgun (WGS) entry which is preliminary data.</text>
</comment>
<dbReference type="InterPro" id="IPR011060">
    <property type="entry name" value="RibuloseP-bd_barrel"/>
</dbReference>
<dbReference type="Proteomes" id="UP000783796">
    <property type="component" value="Unassembled WGS sequence"/>
</dbReference>
<dbReference type="NCBIfam" id="TIGR00007">
    <property type="entry name" value="1-(5-phosphoribosyl)-5-[(5-phosphoribosylamino)methylideneamino]imidazole-4-carboxamide isomerase"/>
    <property type="match status" value="1"/>
</dbReference>
<dbReference type="HAMAP" id="MF_01014">
    <property type="entry name" value="HisA"/>
    <property type="match status" value="1"/>
</dbReference>
<proteinExistence type="inferred from homology"/>
<protein>
    <recommendedName>
        <fullName evidence="9 11">1-(5-phosphoribosyl)-5-[(5-phosphoribosylamino)methylideneamino] imidazole-4-carboxamide isomerase</fullName>
        <ecNumber evidence="9 11">5.3.1.16</ecNumber>
    </recommendedName>
    <alternativeName>
        <fullName evidence="9">Phosphoribosylformimino-5-aminoimidazole carboxamide ribotide isomerase</fullName>
    </alternativeName>
</protein>
<evidence type="ECO:0000256" key="2">
    <source>
        <dbReference type="ARBA" id="ARBA00004496"/>
    </source>
</evidence>
<dbReference type="GO" id="GO:0003949">
    <property type="term" value="F:1-(5-phosphoribosyl)-5-[(5-phosphoribosylamino)methylideneamino]imidazole-4-carboxamide isomerase activity"/>
    <property type="evidence" value="ECO:0007669"/>
    <property type="project" value="UniProtKB-UniRule"/>
</dbReference>
<dbReference type="InterPro" id="IPR013785">
    <property type="entry name" value="Aldolase_TIM"/>
</dbReference>
<evidence type="ECO:0000313" key="12">
    <source>
        <dbReference type="EMBL" id="MBU3838901.1"/>
    </source>
</evidence>
<dbReference type="Pfam" id="PF00977">
    <property type="entry name" value="His_biosynth"/>
    <property type="match status" value="1"/>
</dbReference>
<comment type="pathway">
    <text evidence="3 9 11">Amino-acid biosynthesis; L-histidine biosynthesis; L-histidine from 5-phospho-alpha-D-ribose 1-diphosphate: step 4/9.</text>
</comment>
<reference evidence="12" key="1">
    <citation type="journal article" date="2021" name="PeerJ">
        <title>Extensive microbial diversity within the chicken gut microbiome revealed by metagenomics and culture.</title>
        <authorList>
            <person name="Gilroy R."/>
            <person name="Ravi A."/>
            <person name="Getino M."/>
            <person name="Pursley I."/>
            <person name="Horton D.L."/>
            <person name="Alikhan N.F."/>
            <person name="Baker D."/>
            <person name="Gharbi K."/>
            <person name="Hall N."/>
            <person name="Watson M."/>
            <person name="Adriaenssens E.M."/>
            <person name="Foster-Nyarko E."/>
            <person name="Jarju S."/>
            <person name="Secka A."/>
            <person name="Antonio M."/>
            <person name="Oren A."/>
            <person name="Chaudhuri R.R."/>
            <person name="La Ragione R."/>
            <person name="Hildebrand F."/>
            <person name="Pallen M.J."/>
        </authorList>
    </citation>
    <scope>NUCLEOTIDE SEQUENCE</scope>
    <source>
        <strain evidence="12">G4-2901</strain>
    </source>
</reference>
<keyword evidence="5 9" id="KW-0963">Cytoplasm</keyword>
<evidence type="ECO:0000256" key="1">
    <source>
        <dbReference type="ARBA" id="ARBA00000901"/>
    </source>
</evidence>
<accession>A0A948TD92</accession>
<dbReference type="InterPro" id="IPR044524">
    <property type="entry name" value="Isoase_HisA-like"/>
</dbReference>
<evidence type="ECO:0000256" key="7">
    <source>
        <dbReference type="ARBA" id="ARBA00023102"/>
    </source>
</evidence>